<evidence type="ECO:0000256" key="1">
    <source>
        <dbReference type="SAM" id="MobiDB-lite"/>
    </source>
</evidence>
<feature type="region of interest" description="Disordered" evidence="1">
    <location>
        <begin position="81"/>
        <end position="104"/>
    </location>
</feature>
<name>A0A2S5CFH8_9GAMM</name>
<protein>
    <submittedName>
        <fullName evidence="2">Uncharacterized protein</fullName>
    </submittedName>
</protein>
<feature type="region of interest" description="Disordered" evidence="1">
    <location>
        <begin position="14"/>
        <end position="36"/>
    </location>
</feature>
<comment type="caution">
    <text evidence="2">The sequence shown here is derived from an EMBL/GenBank/DDBJ whole genome shotgun (WGS) entry which is preliminary data.</text>
</comment>
<dbReference type="AlphaFoldDB" id="A0A2S5CFH8"/>
<organism evidence="2 3">
    <name type="scientific">Methylovulum psychrotolerans</name>
    <dbReference type="NCBI Taxonomy" id="1704499"/>
    <lineage>
        <taxon>Bacteria</taxon>
        <taxon>Pseudomonadati</taxon>
        <taxon>Pseudomonadota</taxon>
        <taxon>Gammaproteobacteria</taxon>
        <taxon>Methylococcales</taxon>
        <taxon>Methylococcaceae</taxon>
        <taxon>Methylovulum</taxon>
    </lineage>
</organism>
<accession>A0A2S5CFH8</accession>
<sequence length="104" mass="9543">MADIAGLKHIAAAGAEDAGPTHPSVSDGPQAVGVGQGVVGGEGLALGERAGDADRAGGGMVDVDIVGGDVGGTDHAGGQLAGDCAAVSPSDDGTVGAQGGKGRA</sequence>
<dbReference type="EMBL" id="PGFZ01000061">
    <property type="protein sequence ID" value="POZ49563.1"/>
    <property type="molecule type" value="Genomic_DNA"/>
</dbReference>
<dbReference type="Proteomes" id="UP000237423">
    <property type="component" value="Unassembled WGS sequence"/>
</dbReference>
<proteinExistence type="predicted"/>
<reference evidence="2 3" key="1">
    <citation type="submission" date="2017-11" db="EMBL/GenBank/DDBJ databases">
        <title>Draft Genome Sequence of Methylobacter psychrotolerans Sph1T, an Obligate Methanotroph from Low-Temperature Environments.</title>
        <authorList>
            <person name="Oshkin I.Y."/>
            <person name="Miroshnikov K."/>
            <person name="Belova S.E."/>
            <person name="Korzhenkov A."/>
            <person name="Toshchakov S.V."/>
            <person name="Dedysh S.N."/>
        </authorList>
    </citation>
    <scope>NUCLEOTIDE SEQUENCE [LARGE SCALE GENOMIC DNA]</scope>
    <source>
        <strain evidence="2 3">Sph1</strain>
    </source>
</reference>
<gene>
    <name evidence="2" type="ORF">AADEFJLK_04668</name>
</gene>
<evidence type="ECO:0000313" key="2">
    <source>
        <dbReference type="EMBL" id="POZ49563.1"/>
    </source>
</evidence>
<evidence type="ECO:0000313" key="3">
    <source>
        <dbReference type="Proteomes" id="UP000237423"/>
    </source>
</evidence>